<evidence type="ECO:0000313" key="6">
    <source>
        <dbReference type="EMBL" id="MDA3614545.1"/>
    </source>
</evidence>
<feature type="domain" description="HTH lysR-type" evidence="5">
    <location>
        <begin position="1"/>
        <end position="58"/>
    </location>
</feature>
<accession>A0ABT4UI74</accession>
<evidence type="ECO:0000259" key="5">
    <source>
        <dbReference type="PROSITE" id="PS50931"/>
    </source>
</evidence>
<protein>
    <submittedName>
        <fullName evidence="6">LysR substrate-binding domain-containing protein</fullName>
    </submittedName>
</protein>
<dbReference type="Gene3D" id="3.40.190.10">
    <property type="entry name" value="Periplasmic binding protein-like II"/>
    <property type="match status" value="2"/>
</dbReference>
<dbReference type="SUPFAM" id="SSF46785">
    <property type="entry name" value="Winged helix' DNA-binding domain"/>
    <property type="match status" value="1"/>
</dbReference>
<dbReference type="PROSITE" id="PS50931">
    <property type="entry name" value="HTH_LYSR"/>
    <property type="match status" value="1"/>
</dbReference>
<gene>
    <name evidence="6" type="ORF">O3P16_06975</name>
</gene>
<dbReference type="Pfam" id="PF00126">
    <property type="entry name" value="HTH_1"/>
    <property type="match status" value="1"/>
</dbReference>
<keyword evidence="7" id="KW-1185">Reference proteome</keyword>
<dbReference type="PANTHER" id="PTHR30419:SF29">
    <property type="entry name" value="LYSR-FAMILY TRANSCRIPTIONAL REGULATOR"/>
    <property type="match status" value="1"/>
</dbReference>
<keyword evidence="2" id="KW-0805">Transcription regulation</keyword>
<dbReference type="RefSeq" id="WP_407030870.1">
    <property type="nucleotide sequence ID" value="NZ_JAQGEF010000006.1"/>
</dbReference>
<keyword evidence="3" id="KW-0238">DNA-binding</keyword>
<dbReference type="InterPro" id="IPR005119">
    <property type="entry name" value="LysR_subst-bd"/>
</dbReference>
<comment type="similarity">
    <text evidence="1">Belongs to the LysR transcriptional regulatory family.</text>
</comment>
<dbReference type="InterPro" id="IPR036388">
    <property type="entry name" value="WH-like_DNA-bd_sf"/>
</dbReference>
<dbReference type="PRINTS" id="PR00039">
    <property type="entry name" value="HTHLYSR"/>
</dbReference>
<dbReference type="CDD" id="cd08411">
    <property type="entry name" value="PBP2_OxyR"/>
    <property type="match status" value="1"/>
</dbReference>
<organism evidence="6 7">
    <name type="scientific">Polluticaenibacter yanchengensis</name>
    <dbReference type="NCBI Taxonomy" id="3014562"/>
    <lineage>
        <taxon>Bacteria</taxon>
        <taxon>Pseudomonadati</taxon>
        <taxon>Bacteroidota</taxon>
        <taxon>Chitinophagia</taxon>
        <taxon>Chitinophagales</taxon>
        <taxon>Chitinophagaceae</taxon>
        <taxon>Polluticaenibacter</taxon>
    </lineage>
</organism>
<dbReference type="InterPro" id="IPR036390">
    <property type="entry name" value="WH_DNA-bd_sf"/>
</dbReference>
<sequence length="312" mass="35887">MNLQQLEYIIAVDTHRHFVKAAEQVFVTQATLSMMIKKLEDELGVKIFDRSKVPVIPTDVGKEIIEQARKVIKETQKIDEIVQDLKGTVKGQMRIGVIPTLAPYLLPLFLSDFIRSYPSVRLQISELNTETIIKELEDQTLDAGILATPLNKATLSERPLFYEQFVVYASSRNMVMKKKYLLPSDIDMNKLWLLEEGHCLRNQALNLCELKKQETGNPNFMYEAGSIETLKKMVDINDGLTIIPELSLADLSEEQQDRIRYFKSPAPAREISIVTYRHYAKDRLINALEQSIMRNLPLELQKMNKKKVTEVF</sequence>
<evidence type="ECO:0000313" key="7">
    <source>
        <dbReference type="Proteomes" id="UP001210231"/>
    </source>
</evidence>
<name>A0ABT4UI74_9BACT</name>
<dbReference type="Pfam" id="PF03466">
    <property type="entry name" value="LysR_substrate"/>
    <property type="match status" value="1"/>
</dbReference>
<keyword evidence="4" id="KW-0804">Transcription</keyword>
<reference evidence="6 7" key="1">
    <citation type="submission" date="2022-12" db="EMBL/GenBank/DDBJ databases">
        <title>Chitinophagaceae gen. sp. nov., a new member of the family Chitinophagaceae, isolated from soil in a chemical factory.</title>
        <authorList>
            <person name="Ke Z."/>
        </authorList>
    </citation>
    <scope>NUCLEOTIDE SEQUENCE [LARGE SCALE GENOMIC DNA]</scope>
    <source>
        <strain evidence="6 7">LY-5</strain>
    </source>
</reference>
<dbReference type="PANTHER" id="PTHR30419">
    <property type="entry name" value="HTH-TYPE TRANSCRIPTIONAL REGULATOR YBHD"/>
    <property type="match status" value="1"/>
</dbReference>
<comment type="caution">
    <text evidence="6">The sequence shown here is derived from an EMBL/GenBank/DDBJ whole genome shotgun (WGS) entry which is preliminary data.</text>
</comment>
<proteinExistence type="inferred from homology"/>
<evidence type="ECO:0000256" key="2">
    <source>
        <dbReference type="ARBA" id="ARBA00023015"/>
    </source>
</evidence>
<dbReference type="Gene3D" id="1.10.10.10">
    <property type="entry name" value="Winged helix-like DNA-binding domain superfamily/Winged helix DNA-binding domain"/>
    <property type="match status" value="1"/>
</dbReference>
<evidence type="ECO:0000256" key="3">
    <source>
        <dbReference type="ARBA" id="ARBA00023125"/>
    </source>
</evidence>
<evidence type="ECO:0000256" key="1">
    <source>
        <dbReference type="ARBA" id="ARBA00009437"/>
    </source>
</evidence>
<evidence type="ECO:0000256" key="4">
    <source>
        <dbReference type="ARBA" id="ARBA00023163"/>
    </source>
</evidence>
<dbReference type="InterPro" id="IPR000847">
    <property type="entry name" value="LysR_HTH_N"/>
</dbReference>
<dbReference type="InterPro" id="IPR050950">
    <property type="entry name" value="HTH-type_LysR_regulators"/>
</dbReference>
<dbReference type="Proteomes" id="UP001210231">
    <property type="component" value="Unassembled WGS sequence"/>
</dbReference>
<dbReference type="EMBL" id="JAQGEF010000006">
    <property type="protein sequence ID" value="MDA3614545.1"/>
    <property type="molecule type" value="Genomic_DNA"/>
</dbReference>
<dbReference type="SUPFAM" id="SSF53850">
    <property type="entry name" value="Periplasmic binding protein-like II"/>
    <property type="match status" value="1"/>
</dbReference>